<evidence type="ECO:0000256" key="2">
    <source>
        <dbReference type="ARBA" id="ARBA00023136"/>
    </source>
</evidence>
<protein>
    <recommendedName>
        <fullName evidence="6">Ig-like domain-containing protein</fullName>
    </recommendedName>
</protein>
<dbReference type="InterPro" id="IPR003598">
    <property type="entry name" value="Ig_sub2"/>
</dbReference>
<name>A0A9Q0I8V5_9TELE</name>
<accession>A0A9Q0I8V5</accession>
<keyword evidence="4" id="KW-0325">Glycoprotein</keyword>
<evidence type="ECO:0000313" key="8">
    <source>
        <dbReference type="Proteomes" id="UP001148018"/>
    </source>
</evidence>
<dbReference type="GO" id="GO:0098609">
    <property type="term" value="P:cell-cell adhesion"/>
    <property type="evidence" value="ECO:0007669"/>
    <property type="project" value="TreeGrafter"/>
</dbReference>
<sequence length="340" mass="36629">MDPATRLATTFSTLQYTATMEDTGATFACSAAHTLGDQVSAPEIFPIYYPTEKLSLLVLSKGPVVEGANVTLKCHADGNPPPHRFNFHLKGKKVLVEDSNTYTLVAVTRDTAGEYKCSLVDNESMEAAQAIDVSCEELPQVITPFLSDLDLSISPTGTVLKEMGDTLVVTMQKNTSGDAKVSWTKDGKASKAPVFGRLSYADTGIYKCEVSTATLKRSHSFNLVVEGSPKITSLTKEREVKHKRLTCKAQGVPEPSFQWSVNGTDEKSTYTNGMASHSIQVVPSANLTVTCSVSNKLGEDARTINVSSLVERRHSKFPDSLTLTGCPRTPIISLNASSGQ</sequence>
<dbReference type="PANTHER" id="PTHR11640">
    <property type="entry name" value="NEPHRIN"/>
    <property type="match status" value="1"/>
</dbReference>
<dbReference type="InterPro" id="IPR051275">
    <property type="entry name" value="Cell_adhesion_signaling"/>
</dbReference>
<dbReference type="InterPro" id="IPR003599">
    <property type="entry name" value="Ig_sub"/>
</dbReference>
<evidence type="ECO:0000256" key="4">
    <source>
        <dbReference type="ARBA" id="ARBA00023180"/>
    </source>
</evidence>
<comment type="subcellular location">
    <subcellularLocation>
        <location evidence="1">Membrane</location>
        <topology evidence="1">Single-pass type I membrane protein</topology>
    </subcellularLocation>
</comment>
<dbReference type="AlphaFoldDB" id="A0A9Q0I8V5"/>
<dbReference type="GO" id="GO:0005886">
    <property type="term" value="C:plasma membrane"/>
    <property type="evidence" value="ECO:0007669"/>
    <property type="project" value="TreeGrafter"/>
</dbReference>
<dbReference type="InterPro" id="IPR036179">
    <property type="entry name" value="Ig-like_dom_sf"/>
</dbReference>
<dbReference type="PROSITE" id="PS50835">
    <property type="entry name" value="IG_LIKE"/>
    <property type="match status" value="3"/>
</dbReference>
<dbReference type="Proteomes" id="UP001148018">
    <property type="component" value="Unassembled WGS sequence"/>
</dbReference>
<feature type="domain" description="Ig-like" evidence="6">
    <location>
        <begin position="139"/>
        <end position="222"/>
    </location>
</feature>
<evidence type="ECO:0000256" key="5">
    <source>
        <dbReference type="ARBA" id="ARBA00023319"/>
    </source>
</evidence>
<dbReference type="InterPro" id="IPR007110">
    <property type="entry name" value="Ig-like_dom"/>
</dbReference>
<dbReference type="PANTHER" id="PTHR11640:SF148">
    <property type="entry name" value="CD166 ANTIGEN HOMOLOG A"/>
    <property type="match status" value="1"/>
</dbReference>
<keyword evidence="3" id="KW-1015">Disulfide bond</keyword>
<evidence type="ECO:0000256" key="1">
    <source>
        <dbReference type="ARBA" id="ARBA00004479"/>
    </source>
</evidence>
<dbReference type="Gene3D" id="2.60.40.10">
    <property type="entry name" value="Immunoglobulins"/>
    <property type="match status" value="2"/>
</dbReference>
<keyword evidence="2" id="KW-0472">Membrane</keyword>
<comment type="caution">
    <text evidence="7">The sequence shown here is derived from an EMBL/GenBank/DDBJ whole genome shotgun (WGS) entry which is preliminary data.</text>
</comment>
<keyword evidence="5" id="KW-0393">Immunoglobulin domain</keyword>
<gene>
    <name evidence="7" type="ORF">NHX12_010385</name>
</gene>
<dbReference type="OrthoDB" id="9945628at2759"/>
<evidence type="ECO:0000256" key="3">
    <source>
        <dbReference type="ARBA" id="ARBA00023157"/>
    </source>
</evidence>
<evidence type="ECO:0000259" key="6">
    <source>
        <dbReference type="PROSITE" id="PS50835"/>
    </source>
</evidence>
<dbReference type="SMART" id="SM00409">
    <property type="entry name" value="IG"/>
    <property type="match status" value="2"/>
</dbReference>
<dbReference type="GO" id="GO:0005911">
    <property type="term" value="C:cell-cell junction"/>
    <property type="evidence" value="ECO:0007669"/>
    <property type="project" value="TreeGrafter"/>
</dbReference>
<evidence type="ECO:0000313" key="7">
    <source>
        <dbReference type="EMBL" id="KAJ3589540.1"/>
    </source>
</evidence>
<dbReference type="SMART" id="SM00408">
    <property type="entry name" value="IGc2"/>
    <property type="match status" value="2"/>
</dbReference>
<keyword evidence="8" id="KW-1185">Reference proteome</keyword>
<dbReference type="Pfam" id="PF13927">
    <property type="entry name" value="Ig_3"/>
    <property type="match status" value="1"/>
</dbReference>
<dbReference type="EMBL" id="JANIIK010000115">
    <property type="protein sequence ID" value="KAJ3589540.1"/>
    <property type="molecule type" value="Genomic_DNA"/>
</dbReference>
<proteinExistence type="predicted"/>
<reference evidence="7" key="1">
    <citation type="submission" date="2022-07" db="EMBL/GenBank/DDBJ databases">
        <title>Chromosome-level genome of Muraenolepis orangiensis.</title>
        <authorList>
            <person name="Kim J."/>
        </authorList>
    </citation>
    <scope>NUCLEOTIDE SEQUENCE</scope>
    <source>
        <strain evidence="7">KU_S4_2022</strain>
        <tissue evidence="7">Muscle</tissue>
    </source>
</reference>
<dbReference type="GO" id="GO:0050839">
    <property type="term" value="F:cell adhesion molecule binding"/>
    <property type="evidence" value="ECO:0007669"/>
    <property type="project" value="TreeGrafter"/>
</dbReference>
<organism evidence="7 8">
    <name type="scientific">Muraenolepis orangiensis</name>
    <name type="common">Patagonian moray cod</name>
    <dbReference type="NCBI Taxonomy" id="630683"/>
    <lineage>
        <taxon>Eukaryota</taxon>
        <taxon>Metazoa</taxon>
        <taxon>Chordata</taxon>
        <taxon>Craniata</taxon>
        <taxon>Vertebrata</taxon>
        <taxon>Euteleostomi</taxon>
        <taxon>Actinopterygii</taxon>
        <taxon>Neopterygii</taxon>
        <taxon>Teleostei</taxon>
        <taxon>Neoteleostei</taxon>
        <taxon>Acanthomorphata</taxon>
        <taxon>Zeiogadaria</taxon>
        <taxon>Gadariae</taxon>
        <taxon>Gadiformes</taxon>
        <taxon>Muraenolepidoidei</taxon>
        <taxon>Muraenolepididae</taxon>
        <taxon>Muraenolepis</taxon>
    </lineage>
</organism>
<dbReference type="SUPFAM" id="SSF48726">
    <property type="entry name" value="Immunoglobulin"/>
    <property type="match status" value="2"/>
</dbReference>
<feature type="domain" description="Ig-like" evidence="6">
    <location>
        <begin position="229"/>
        <end position="307"/>
    </location>
</feature>
<dbReference type="InterPro" id="IPR013783">
    <property type="entry name" value="Ig-like_fold"/>
</dbReference>
<feature type="domain" description="Ig-like" evidence="6">
    <location>
        <begin position="42"/>
        <end position="134"/>
    </location>
</feature>